<reference evidence="1 2" key="1">
    <citation type="submission" date="2017-10" db="EMBL/GenBank/DDBJ databases">
        <title>Sequencing the genomes of 1000 actinobacteria strains.</title>
        <authorList>
            <person name="Klenk H.-P."/>
        </authorList>
    </citation>
    <scope>NUCLEOTIDE SEQUENCE [LARGE SCALE GENOMIC DNA]</scope>
    <source>
        <strain evidence="1 2">DSM 21838</strain>
    </source>
</reference>
<proteinExistence type="predicted"/>
<dbReference type="Proteomes" id="UP000222106">
    <property type="component" value="Unassembled WGS sequence"/>
</dbReference>
<protein>
    <submittedName>
        <fullName evidence="1">Uncharacterized protein</fullName>
    </submittedName>
</protein>
<comment type="caution">
    <text evidence="1">The sequence shown here is derived from an EMBL/GenBank/DDBJ whole genome shotgun (WGS) entry which is preliminary data.</text>
</comment>
<dbReference type="OrthoDB" id="8370557at2"/>
<dbReference type="RefSeq" id="WP_098484104.1">
    <property type="nucleotide sequence ID" value="NZ_PDJI01000004.1"/>
</dbReference>
<evidence type="ECO:0000313" key="1">
    <source>
        <dbReference type="EMBL" id="PFG40126.1"/>
    </source>
</evidence>
<keyword evidence="2" id="KW-1185">Reference proteome</keyword>
<evidence type="ECO:0000313" key="2">
    <source>
        <dbReference type="Proteomes" id="UP000222106"/>
    </source>
</evidence>
<sequence>MTRFVVDAGAVLRLAEEGAALPEGHELLAPTLLRSTQLQADAFVTPARQLARRLDGVVRVASLDELR</sequence>
<dbReference type="AlphaFoldDB" id="A0A2A9ENF0"/>
<dbReference type="EMBL" id="PDJI01000004">
    <property type="protein sequence ID" value="PFG40126.1"/>
    <property type="molecule type" value="Genomic_DNA"/>
</dbReference>
<organism evidence="1 2">
    <name type="scientific">Georgenia soli</name>
    <dbReference type="NCBI Taxonomy" id="638953"/>
    <lineage>
        <taxon>Bacteria</taxon>
        <taxon>Bacillati</taxon>
        <taxon>Actinomycetota</taxon>
        <taxon>Actinomycetes</taxon>
        <taxon>Micrococcales</taxon>
        <taxon>Bogoriellaceae</taxon>
        <taxon>Georgenia</taxon>
    </lineage>
</organism>
<accession>A0A2A9ENF0</accession>
<gene>
    <name evidence="1" type="ORF">ATJ97_2647</name>
</gene>
<name>A0A2A9ENF0_9MICO</name>